<dbReference type="InterPro" id="IPR050483">
    <property type="entry name" value="CoA-transferase_III_domain"/>
</dbReference>
<dbReference type="GO" id="GO:0008410">
    <property type="term" value="F:CoA-transferase activity"/>
    <property type="evidence" value="ECO:0007669"/>
    <property type="project" value="TreeGrafter"/>
</dbReference>
<dbReference type="OMA" id="TRANWIF"/>
<dbReference type="AlphaFoldDB" id="A0A401U1S0"/>
<feature type="non-terminal residue" evidence="3">
    <location>
        <position position="139"/>
    </location>
</feature>
<gene>
    <name evidence="3" type="ORF">chiPu_0033142</name>
</gene>
<dbReference type="Proteomes" id="UP000287033">
    <property type="component" value="Unassembled WGS sequence"/>
</dbReference>
<dbReference type="EMBL" id="BEZZ01255293">
    <property type="protein sequence ID" value="GCC48820.1"/>
    <property type="molecule type" value="Genomic_DNA"/>
</dbReference>
<dbReference type="STRING" id="137246.A0A401U1S0"/>
<dbReference type="PANTHER" id="PTHR48207">
    <property type="entry name" value="SUCCINATE--HYDROXYMETHYLGLUTARATE COA-TRANSFERASE"/>
    <property type="match status" value="1"/>
</dbReference>
<organism evidence="3 4">
    <name type="scientific">Chiloscyllium punctatum</name>
    <name type="common">Brownbanded bambooshark</name>
    <name type="synonym">Hemiscyllium punctatum</name>
    <dbReference type="NCBI Taxonomy" id="137246"/>
    <lineage>
        <taxon>Eukaryota</taxon>
        <taxon>Metazoa</taxon>
        <taxon>Chordata</taxon>
        <taxon>Craniata</taxon>
        <taxon>Vertebrata</taxon>
        <taxon>Chondrichthyes</taxon>
        <taxon>Elasmobranchii</taxon>
        <taxon>Galeomorphii</taxon>
        <taxon>Galeoidea</taxon>
        <taxon>Orectolobiformes</taxon>
        <taxon>Hemiscylliidae</taxon>
        <taxon>Chiloscyllium</taxon>
    </lineage>
</organism>
<evidence type="ECO:0008006" key="5">
    <source>
        <dbReference type="Google" id="ProtNLM"/>
    </source>
</evidence>
<name>A0A401U1S0_CHIPU</name>
<evidence type="ECO:0000313" key="4">
    <source>
        <dbReference type="Proteomes" id="UP000287033"/>
    </source>
</evidence>
<dbReference type="PANTHER" id="PTHR48207:SF3">
    <property type="entry name" value="SUCCINATE--HYDROXYMETHYLGLUTARATE COA-TRANSFERASE"/>
    <property type="match status" value="1"/>
</dbReference>
<reference evidence="3 4" key="1">
    <citation type="journal article" date="2018" name="Nat. Ecol. Evol.">
        <title>Shark genomes provide insights into elasmobranch evolution and the origin of vertebrates.</title>
        <authorList>
            <person name="Hara Y"/>
            <person name="Yamaguchi K"/>
            <person name="Onimaru K"/>
            <person name="Kadota M"/>
            <person name="Koyanagi M"/>
            <person name="Keeley SD"/>
            <person name="Tatsumi K"/>
            <person name="Tanaka K"/>
            <person name="Motone F"/>
            <person name="Kageyama Y"/>
            <person name="Nozu R"/>
            <person name="Adachi N"/>
            <person name="Nishimura O"/>
            <person name="Nakagawa R"/>
            <person name="Tanegashima C"/>
            <person name="Kiyatake I"/>
            <person name="Matsumoto R"/>
            <person name="Murakumo K"/>
            <person name="Nishida K"/>
            <person name="Terakita A"/>
            <person name="Kuratani S"/>
            <person name="Sato K"/>
            <person name="Hyodo S Kuraku.S."/>
        </authorList>
    </citation>
    <scope>NUCLEOTIDE SEQUENCE [LARGE SCALE GENOMIC DNA]</scope>
</reference>
<dbReference type="Gene3D" id="3.40.50.10540">
    <property type="entry name" value="Crotonobetainyl-coa:carnitine coa-transferase, domain 1"/>
    <property type="match status" value="1"/>
</dbReference>
<accession>A0A401U1S0</accession>
<comment type="caution">
    <text evidence="3">The sequence shown here is derived from an EMBL/GenBank/DDBJ whole genome shotgun (WGS) entry which is preliminary data.</text>
</comment>
<keyword evidence="2" id="KW-0808">Transferase</keyword>
<keyword evidence="4" id="KW-1185">Reference proteome</keyword>
<evidence type="ECO:0000256" key="1">
    <source>
        <dbReference type="ARBA" id="ARBA00008383"/>
    </source>
</evidence>
<evidence type="ECO:0000313" key="3">
    <source>
        <dbReference type="EMBL" id="GCC48820.1"/>
    </source>
</evidence>
<sequence length="139" mass="15085">MTGLRVIDLTRVLGGPYCTQILADHGADVIKVEPPAGDEVRDWGPPFHEEDAAYFVGINRNKRSIGLDLASEGGRVVLMKMLETADVLIENFKPGTLDKWGIGNDVLRAKFPRLVHCRISGFGADGPRGGNPGYDAIIQ</sequence>
<dbReference type="SUPFAM" id="SSF89796">
    <property type="entry name" value="CoA-transferase family III (CaiB/BaiF)"/>
    <property type="match status" value="1"/>
</dbReference>
<comment type="similarity">
    <text evidence="1">Belongs to the CoA-transferase III family.</text>
</comment>
<dbReference type="InterPro" id="IPR023606">
    <property type="entry name" value="CoA-Trfase_III_dom_1_sf"/>
</dbReference>
<dbReference type="InterPro" id="IPR003673">
    <property type="entry name" value="CoA-Trfase_fam_III"/>
</dbReference>
<protein>
    <recommendedName>
        <fullName evidence="5">Formyl-CoA transferase</fullName>
    </recommendedName>
</protein>
<dbReference type="Pfam" id="PF02515">
    <property type="entry name" value="CoA_transf_3"/>
    <property type="match status" value="1"/>
</dbReference>
<dbReference type="OrthoDB" id="5863171at2759"/>
<proteinExistence type="inferred from homology"/>
<evidence type="ECO:0000256" key="2">
    <source>
        <dbReference type="ARBA" id="ARBA00022679"/>
    </source>
</evidence>